<protein>
    <submittedName>
        <fullName evidence="3">POLR protein</fullName>
    </submittedName>
</protein>
<feature type="domain" description="Reverse transcriptase" evidence="2">
    <location>
        <begin position="1"/>
        <end position="76"/>
    </location>
</feature>
<evidence type="ECO:0000259" key="2">
    <source>
        <dbReference type="PROSITE" id="PS50878"/>
    </source>
</evidence>
<evidence type="ECO:0000313" key="3">
    <source>
        <dbReference type="EMBL" id="NWX50165.1"/>
    </source>
</evidence>
<gene>
    <name evidence="3" type="primary">Pol_3</name>
    <name evidence="3" type="ORF">STECAR_R16234</name>
</gene>
<dbReference type="OrthoDB" id="416454at2759"/>
<keyword evidence="1" id="KW-0812">Transmembrane</keyword>
<evidence type="ECO:0000313" key="4">
    <source>
        <dbReference type="Proteomes" id="UP000516988"/>
    </source>
</evidence>
<dbReference type="PROSITE" id="PS50878">
    <property type="entry name" value="RT_POL"/>
    <property type="match status" value="1"/>
</dbReference>
<dbReference type="AlphaFoldDB" id="A0A7K6WV18"/>
<keyword evidence="1" id="KW-0472">Membrane</keyword>
<name>A0A7K6WV18_STECA</name>
<comment type="caution">
    <text evidence="3">The sequence shown here is derived from an EMBL/GenBank/DDBJ whole genome shotgun (WGS) entry which is preliminary data.</text>
</comment>
<dbReference type="Pfam" id="PF00078">
    <property type="entry name" value="RVT_1"/>
    <property type="match status" value="1"/>
</dbReference>
<feature type="non-terminal residue" evidence="3">
    <location>
        <position position="1"/>
    </location>
</feature>
<dbReference type="Proteomes" id="UP000516988">
    <property type="component" value="Unassembled WGS sequence"/>
</dbReference>
<dbReference type="EMBL" id="VZSC01015889">
    <property type="protein sequence ID" value="NWX50165.1"/>
    <property type="molecule type" value="Genomic_DNA"/>
</dbReference>
<keyword evidence="4" id="KW-1185">Reference proteome</keyword>
<organism evidence="3 4">
    <name type="scientific">Steatornis caripensis</name>
    <name type="common">Oilbird</name>
    <dbReference type="NCBI Taxonomy" id="48435"/>
    <lineage>
        <taxon>Eukaryota</taxon>
        <taxon>Metazoa</taxon>
        <taxon>Chordata</taxon>
        <taxon>Craniata</taxon>
        <taxon>Vertebrata</taxon>
        <taxon>Euteleostomi</taxon>
        <taxon>Archelosauria</taxon>
        <taxon>Archosauria</taxon>
        <taxon>Dinosauria</taxon>
        <taxon>Saurischia</taxon>
        <taxon>Theropoda</taxon>
        <taxon>Coelurosauria</taxon>
        <taxon>Aves</taxon>
        <taxon>Neognathae</taxon>
        <taxon>Neoaves</taxon>
        <taxon>Strisores</taxon>
        <taxon>Caprimulgiformes</taxon>
        <taxon>Steatornithidae</taxon>
        <taxon>Steatornis</taxon>
    </lineage>
</organism>
<dbReference type="InterPro" id="IPR000477">
    <property type="entry name" value="RT_dom"/>
</dbReference>
<accession>A0A7K6WV18</accession>
<proteinExistence type="predicted"/>
<keyword evidence="1" id="KW-1133">Transmembrane helix</keyword>
<feature type="transmembrane region" description="Helical" evidence="1">
    <location>
        <begin position="49"/>
        <end position="71"/>
    </location>
</feature>
<dbReference type="PANTHER" id="PTHR33332">
    <property type="entry name" value="REVERSE TRANSCRIPTASE DOMAIN-CONTAINING PROTEIN"/>
    <property type="match status" value="1"/>
</dbReference>
<feature type="non-terminal residue" evidence="3">
    <location>
        <position position="76"/>
    </location>
</feature>
<reference evidence="3 4" key="1">
    <citation type="submission" date="2019-09" db="EMBL/GenBank/DDBJ databases">
        <title>Bird 10,000 Genomes (B10K) Project - Family phase.</title>
        <authorList>
            <person name="Zhang G."/>
        </authorList>
    </citation>
    <scope>NUCLEOTIDE SEQUENCE [LARGE SCALE GENOMIC DNA]</scope>
    <source>
        <strain evidence="3">OUT-0004</strain>
    </source>
</reference>
<evidence type="ECO:0000256" key="1">
    <source>
        <dbReference type="SAM" id="Phobius"/>
    </source>
</evidence>
<sequence>SKAFDTISHSILLEKLAAYGLDWRMLHWVKNTLDGWAQKVVVNGVKSRWWPVASGVLQSSVLGPVLFNIFINNLNK</sequence>